<protein>
    <submittedName>
        <fullName evidence="2">Uncharacterized protein</fullName>
    </submittedName>
</protein>
<dbReference type="GO" id="GO:0005886">
    <property type="term" value="C:plasma membrane"/>
    <property type="evidence" value="ECO:0007669"/>
    <property type="project" value="TreeGrafter"/>
</dbReference>
<dbReference type="Gene3D" id="3.40.50.1820">
    <property type="entry name" value="alpha/beta hydrolase"/>
    <property type="match status" value="1"/>
</dbReference>
<evidence type="ECO:0000313" key="2">
    <source>
        <dbReference type="EMBL" id="CAJ0572515.1"/>
    </source>
</evidence>
<feature type="non-terminal residue" evidence="2">
    <location>
        <position position="530"/>
    </location>
</feature>
<evidence type="ECO:0000313" key="3">
    <source>
        <dbReference type="Proteomes" id="UP001177023"/>
    </source>
</evidence>
<dbReference type="GO" id="GO:0008474">
    <property type="term" value="F:palmitoyl-(protein) hydrolase activity"/>
    <property type="evidence" value="ECO:0007669"/>
    <property type="project" value="TreeGrafter"/>
</dbReference>
<comment type="caution">
    <text evidence="2">The sequence shown here is derived from an EMBL/GenBank/DDBJ whole genome shotgun (WGS) entry which is preliminary data.</text>
</comment>
<dbReference type="EMBL" id="CATQJA010002600">
    <property type="protein sequence ID" value="CAJ0572515.1"/>
    <property type="molecule type" value="Genomic_DNA"/>
</dbReference>
<dbReference type="AlphaFoldDB" id="A0AA36G1I7"/>
<dbReference type="GO" id="GO:0010008">
    <property type="term" value="C:endosome membrane"/>
    <property type="evidence" value="ECO:0007669"/>
    <property type="project" value="TreeGrafter"/>
</dbReference>
<sequence>MFFSPIFRNRDTRIAQPAVTCYGLTPHTPLESYAAEQTQQLSEPLLLLTATGSTRNASPLGTPSHVEIERTQKSSRVTSLELRDRADKLVKVVRSIHLVTGEKSRRTVCKLTDEEWQAERAEREKGRAKRKQKSAEQDVEFIEEFKKYLDKHKSSGVRLVCHCKHTKGERIKRFMRKTKDCLKRVGRGTWVFCCPPLPKYQVNKAAFWPPDCFYIFFRDSRPPGKWKPLGSAEEIVHQVNSTHLNKIYRIAPAHPCSSEKKHVEGFVVRTPHDNYLGCVLARENKDRRAEYTLLYAHSNGEDLYDLLYSVPDLLDMTDVSHCDVVSFDYSGYGVSSGSPDEETLYEDIWAVRQVLGDVTLLSTRPQQHIIDKLDTAPDRIVLLGYSIGTAAVINLAASLPSNQQPAGVILMAPMCTVLGAACGCCGPGVQRACRADRFNNYKKIASIEAPVLIIHGDKDPVVSIRHGQRLHKQISEKQGRKSVTPLWIKDGKHSHLDSHWALWERINTFLQNEITPPNSRPPEIEREKLQ</sequence>
<dbReference type="InterPro" id="IPR029058">
    <property type="entry name" value="AB_hydrolase_fold"/>
</dbReference>
<feature type="coiled-coil region" evidence="1">
    <location>
        <begin position="111"/>
        <end position="138"/>
    </location>
</feature>
<dbReference type="PANTHER" id="PTHR12277:SF81">
    <property type="entry name" value="PROTEIN ABHD13"/>
    <property type="match status" value="1"/>
</dbReference>
<dbReference type="Proteomes" id="UP001177023">
    <property type="component" value="Unassembled WGS sequence"/>
</dbReference>
<reference evidence="2" key="1">
    <citation type="submission" date="2023-06" db="EMBL/GenBank/DDBJ databases">
        <authorList>
            <person name="Delattre M."/>
        </authorList>
    </citation>
    <scope>NUCLEOTIDE SEQUENCE</scope>
    <source>
        <strain evidence="2">AF72</strain>
    </source>
</reference>
<gene>
    <name evidence="2" type="ORF">MSPICULIGERA_LOCUS10899</name>
</gene>
<evidence type="ECO:0000256" key="1">
    <source>
        <dbReference type="SAM" id="Coils"/>
    </source>
</evidence>
<accession>A0AA36G1I7</accession>
<organism evidence="2 3">
    <name type="scientific">Mesorhabditis spiculigera</name>
    <dbReference type="NCBI Taxonomy" id="96644"/>
    <lineage>
        <taxon>Eukaryota</taxon>
        <taxon>Metazoa</taxon>
        <taxon>Ecdysozoa</taxon>
        <taxon>Nematoda</taxon>
        <taxon>Chromadorea</taxon>
        <taxon>Rhabditida</taxon>
        <taxon>Rhabditina</taxon>
        <taxon>Rhabditomorpha</taxon>
        <taxon>Rhabditoidea</taxon>
        <taxon>Rhabditidae</taxon>
        <taxon>Mesorhabditinae</taxon>
        <taxon>Mesorhabditis</taxon>
    </lineage>
</organism>
<keyword evidence="1" id="KW-0175">Coiled coil</keyword>
<keyword evidence="3" id="KW-1185">Reference proteome</keyword>
<dbReference type="PANTHER" id="PTHR12277">
    <property type="entry name" value="ALPHA/BETA HYDROLASE DOMAIN-CONTAINING PROTEIN"/>
    <property type="match status" value="1"/>
</dbReference>
<proteinExistence type="predicted"/>
<dbReference type="SUPFAM" id="SSF53474">
    <property type="entry name" value="alpha/beta-Hydrolases"/>
    <property type="match status" value="1"/>
</dbReference>
<name>A0AA36G1I7_9BILA</name>